<dbReference type="AlphaFoldDB" id="A0A392TAU2"/>
<proteinExistence type="predicted"/>
<dbReference type="EMBL" id="LXQA010543556">
    <property type="protein sequence ID" value="MCI58273.1"/>
    <property type="molecule type" value="Genomic_DNA"/>
</dbReference>
<feature type="compositionally biased region" description="Basic and acidic residues" evidence="1">
    <location>
        <begin position="71"/>
        <end position="87"/>
    </location>
</feature>
<reference evidence="2 3" key="1">
    <citation type="journal article" date="2018" name="Front. Plant Sci.">
        <title>Red Clover (Trifolium pratense) and Zigzag Clover (T. medium) - A Picture of Genomic Similarities and Differences.</title>
        <authorList>
            <person name="Dluhosova J."/>
            <person name="Istvanek J."/>
            <person name="Nedelnik J."/>
            <person name="Repkova J."/>
        </authorList>
    </citation>
    <scope>NUCLEOTIDE SEQUENCE [LARGE SCALE GENOMIC DNA]</scope>
    <source>
        <strain evidence="3">cv. 10/8</strain>
        <tissue evidence="2">Leaf</tissue>
    </source>
</reference>
<evidence type="ECO:0000256" key="1">
    <source>
        <dbReference type="SAM" id="MobiDB-lite"/>
    </source>
</evidence>
<organism evidence="2 3">
    <name type="scientific">Trifolium medium</name>
    <dbReference type="NCBI Taxonomy" id="97028"/>
    <lineage>
        <taxon>Eukaryota</taxon>
        <taxon>Viridiplantae</taxon>
        <taxon>Streptophyta</taxon>
        <taxon>Embryophyta</taxon>
        <taxon>Tracheophyta</taxon>
        <taxon>Spermatophyta</taxon>
        <taxon>Magnoliopsida</taxon>
        <taxon>eudicotyledons</taxon>
        <taxon>Gunneridae</taxon>
        <taxon>Pentapetalae</taxon>
        <taxon>rosids</taxon>
        <taxon>fabids</taxon>
        <taxon>Fabales</taxon>
        <taxon>Fabaceae</taxon>
        <taxon>Papilionoideae</taxon>
        <taxon>50 kb inversion clade</taxon>
        <taxon>NPAAA clade</taxon>
        <taxon>Hologalegina</taxon>
        <taxon>IRL clade</taxon>
        <taxon>Trifolieae</taxon>
        <taxon>Trifolium</taxon>
    </lineage>
</organism>
<evidence type="ECO:0000313" key="3">
    <source>
        <dbReference type="Proteomes" id="UP000265520"/>
    </source>
</evidence>
<accession>A0A392TAU2</accession>
<feature type="non-terminal residue" evidence="2">
    <location>
        <position position="1"/>
    </location>
</feature>
<comment type="caution">
    <text evidence="2">The sequence shown here is derived from an EMBL/GenBank/DDBJ whole genome shotgun (WGS) entry which is preliminary data.</text>
</comment>
<feature type="region of interest" description="Disordered" evidence="1">
    <location>
        <begin position="63"/>
        <end position="87"/>
    </location>
</feature>
<sequence length="87" mass="9825">AELVNMIARLSHDFVEGTEYAFNNAVQQIKFLNPDVNFITDGMHVNGIIEDDRIVIPSALVSDDEEDNVNEEDHGVEHDEQDVGREE</sequence>
<keyword evidence="3" id="KW-1185">Reference proteome</keyword>
<name>A0A392TAU2_9FABA</name>
<dbReference type="Proteomes" id="UP000265520">
    <property type="component" value="Unassembled WGS sequence"/>
</dbReference>
<protein>
    <submittedName>
        <fullName evidence="2">Uncharacterized protein</fullName>
    </submittedName>
</protein>
<evidence type="ECO:0000313" key="2">
    <source>
        <dbReference type="EMBL" id="MCI58273.1"/>
    </source>
</evidence>